<reference evidence="2 3" key="1">
    <citation type="submission" date="2019-03" db="EMBL/GenBank/DDBJ databases">
        <title>Deep-cultivation of Planctomycetes and their phenomic and genomic characterization uncovers novel biology.</title>
        <authorList>
            <person name="Wiegand S."/>
            <person name="Jogler M."/>
            <person name="Boedeker C."/>
            <person name="Pinto D."/>
            <person name="Vollmers J."/>
            <person name="Rivas-Marin E."/>
            <person name="Kohn T."/>
            <person name="Peeters S.H."/>
            <person name="Heuer A."/>
            <person name="Rast P."/>
            <person name="Oberbeckmann S."/>
            <person name="Bunk B."/>
            <person name="Jeske O."/>
            <person name="Meyerdierks A."/>
            <person name="Storesund J.E."/>
            <person name="Kallscheuer N."/>
            <person name="Luecker S."/>
            <person name="Lage O.M."/>
            <person name="Pohl T."/>
            <person name="Merkel B.J."/>
            <person name="Hornburger P."/>
            <person name="Mueller R.-W."/>
            <person name="Bruemmer F."/>
            <person name="Labrenz M."/>
            <person name="Spormann A.M."/>
            <person name="Op den Camp H."/>
            <person name="Overmann J."/>
            <person name="Amann R."/>
            <person name="Jetten M.S.M."/>
            <person name="Mascher T."/>
            <person name="Medema M.H."/>
            <person name="Devos D.P."/>
            <person name="Kaster A.-K."/>
            <person name="Ovreas L."/>
            <person name="Rohde M."/>
            <person name="Galperin M.Y."/>
            <person name="Jogler C."/>
        </authorList>
    </citation>
    <scope>NUCLEOTIDE SEQUENCE [LARGE SCALE GENOMIC DNA]</scope>
    <source>
        <strain evidence="2 3">Enr13</strain>
    </source>
</reference>
<organism evidence="2 3">
    <name type="scientific">Stieleria neptunia</name>
    <dbReference type="NCBI Taxonomy" id="2527979"/>
    <lineage>
        <taxon>Bacteria</taxon>
        <taxon>Pseudomonadati</taxon>
        <taxon>Planctomycetota</taxon>
        <taxon>Planctomycetia</taxon>
        <taxon>Pirellulales</taxon>
        <taxon>Pirellulaceae</taxon>
        <taxon>Stieleria</taxon>
    </lineage>
</organism>
<protein>
    <submittedName>
        <fullName evidence="2">Uncharacterized protein</fullName>
    </submittedName>
</protein>
<sequence length="867" mass="91411">MRLTLRTLLAYLDNTLEPQEAEILRQKVEQSGFATQLVQRIRSSVADPSLSAPAPDSVHPIEEPNMMSNFLDSTLPPEQIAEIEKACLESLPHLAEAAACHQILTMVLGRPAEVSDHLRERVIAMVDANGKVATDLSPSTGSLGGTASPAIAGEIGPRYSGIELTDDDDGAVTQPPAETPDDVAVGAFPDASSQPIADPRATPPHDVKPVGAGDSGVFQAATKLREQSHQFAEAGTALDDAEPLAGDRPLKQLERSDFYDGEVRTSRVTPWLVTLALVAILLFAISKIFTPLLGPQKLAQSDADVSVSDNEPDAPASDDGTDESASGESATGDTDSDADTDVGADDPMAIDPEMLPAPEPVAQVPPVPGTDDAPPEPDSAADLVEVPATVETAEPMEESDAPPLPIPPNPSPAAVDSDPLAGNAEVVMEDSDAPPLPPGMAEERIASLPDAKTPGDSDSETKSPEMDSADDPTADDAAASELALAKLVSENALVAQQQGESNWTLLAPKSDVSPGSVTVCGPEYRASFQLAGDESPTSTLVGPTEVRWESGQATVNLEIRYGRGTVQLPKPGNSVAMTVGETTIVAQTETGQAVLAFEVLHRRELGADPMVVQNHRTVVVLTSVAGNVSVSGYGSAVEVPGGSQVTFKLGESDPEENSVTQPPQLPSWIDPEVDTGSLESEAASDLLELVRGDGSDSLLLSLRVALGFRRNEVAALAGKTMLALGDASAYFGVDGLFSNPKQRLYWSSHLDAVRQMMDRSIVDAAAVRTAIAGQNAAMDNADGDTLFRLLIGYSQDQLETGGDAELVADLESASMPVRVLASEHLRDISGTTLFFKPEEEVASRREEVVKKWKVRLRKESIRYPETE</sequence>
<dbReference type="EMBL" id="CP037423">
    <property type="protein sequence ID" value="QDV43126.1"/>
    <property type="molecule type" value="Genomic_DNA"/>
</dbReference>
<name>A0A518HQJ9_9BACT</name>
<evidence type="ECO:0000313" key="2">
    <source>
        <dbReference type="EMBL" id="QDV43126.1"/>
    </source>
</evidence>
<dbReference type="KEGG" id="snep:Enr13x_29800"/>
<proteinExistence type="predicted"/>
<accession>A0A518HQJ9</accession>
<keyword evidence="3" id="KW-1185">Reference proteome</keyword>
<feature type="compositionally biased region" description="Acidic residues" evidence="1">
    <location>
        <begin position="334"/>
        <end position="344"/>
    </location>
</feature>
<gene>
    <name evidence="2" type="ORF">Enr13x_29800</name>
</gene>
<feature type="compositionally biased region" description="Basic and acidic residues" evidence="1">
    <location>
        <begin position="453"/>
        <end position="465"/>
    </location>
</feature>
<dbReference type="AlphaFoldDB" id="A0A518HQJ9"/>
<dbReference type="Proteomes" id="UP000319004">
    <property type="component" value="Chromosome"/>
</dbReference>
<feature type="compositionally biased region" description="Pro residues" evidence="1">
    <location>
        <begin position="355"/>
        <end position="368"/>
    </location>
</feature>
<feature type="region of interest" description="Disordered" evidence="1">
    <location>
        <begin position="303"/>
        <end position="380"/>
    </location>
</feature>
<evidence type="ECO:0000313" key="3">
    <source>
        <dbReference type="Proteomes" id="UP000319004"/>
    </source>
</evidence>
<evidence type="ECO:0000256" key="1">
    <source>
        <dbReference type="SAM" id="MobiDB-lite"/>
    </source>
</evidence>
<feature type="region of interest" description="Disordered" evidence="1">
    <location>
        <begin position="393"/>
        <end position="475"/>
    </location>
</feature>
<feature type="compositionally biased region" description="Pro residues" evidence="1">
    <location>
        <begin position="402"/>
        <end position="411"/>
    </location>
</feature>